<dbReference type="InterPro" id="IPR018697">
    <property type="entry name" value="DUF2199"/>
</dbReference>
<dbReference type="RefSeq" id="WP_330793626.1">
    <property type="nucleotide sequence ID" value="NZ_JAZEWV010000004.1"/>
</dbReference>
<evidence type="ECO:0000256" key="1">
    <source>
        <dbReference type="SAM" id="MobiDB-lite"/>
    </source>
</evidence>
<name>A0ABU7P7R1_9ACTN</name>
<gene>
    <name evidence="2" type="ORF">V2S66_06950</name>
</gene>
<evidence type="ECO:0000313" key="2">
    <source>
        <dbReference type="EMBL" id="MEE4541708.1"/>
    </source>
</evidence>
<proteinExistence type="predicted"/>
<feature type="compositionally biased region" description="Basic and acidic residues" evidence="1">
    <location>
        <begin position="1"/>
        <end position="14"/>
    </location>
</feature>
<feature type="region of interest" description="Disordered" evidence="1">
    <location>
        <begin position="1"/>
        <end position="23"/>
    </location>
</feature>
<comment type="caution">
    <text evidence="2">The sequence shown here is derived from an EMBL/GenBank/DDBJ whole genome shotgun (WGS) entry which is preliminary data.</text>
</comment>
<dbReference type="Pfam" id="PF09965">
    <property type="entry name" value="DUF2199"/>
    <property type="match status" value="1"/>
</dbReference>
<evidence type="ECO:0000313" key="3">
    <source>
        <dbReference type="Proteomes" id="UP001344658"/>
    </source>
</evidence>
<dbReference type="Proteomes" id="UP001344658">
    <property type="component" value="Unassembled WGS sequence"/>
</dbReference>
<protein>
    <submittedName>
        <fullName evidence="2">DUF2199 domain-containing protein</fullName>
    </submittedName>
</protein>
<sequence>MAIRRREPRKDAGDGKTGQPAAPPPCSCCGGGLDASDPRFNITLPEPVATLDDAEYARQVTVANDAIVVAQDIGGFVRALLPIGLDDGRTTTIGVWVGVAPEVFAHVVTVGRGERDYDEMQFDGRLANPLDPWGDRVYGKPVSAGVDVPSRGRRRTPRLLASPDPLVTRILTERWPAADILTGTRAWALPYDPQAPRATHHH</sequence>
<dbReference type="EMBL" id="JAZEWV010000004">
    <property type="protein sequence ID" value="MEE4541708.1"/>
    <property type="molecule type" value="Genomic_DNA"/>
</dbReference>
<accession>A0ABU7P7R1</accession>
<reference evidence="2 3" key="1">
    <citation type="submission" date="2023-12" db="EMBL/GenBank/DDBJ databases">
        <title>Streptomyces sp. V4-01.</title>
        <authorList>
            <person name="Somphong A."/>
            <person name="Phongsopitanun W."/>
        </authorList>
    </citation>
    <scope>NUCLEOTIDE SEQUENCE [LARGE SCALE GENOMIC DNA]</scope>
    <source>
        <strain evidence="2 3">V4-01</strain>
    </source>
</reference>
<keyword evidence="3" id="KW-1185">Reference proteome</keyword>
<organism evidence="2 3">
    <name type="scientific">Actinacidiphila polyblastidii</name>
    <dbReference type="NCBI Taxonomy" id="3110430"/>
    <lineage>
        <taxon>Bacteria</taxon>
        <taxon>Bacillati</taxon>
        <taxon>Actinomycetota</taxon>
        <taxon>Actinomycetes</taxon>
        <taxon>Kitasatosporales</taxon>
        <taxon>Streptomycetaceae</taxon>
        <taxon>Actinacidiphila</taxon>
    </lineage>
</organism>